<dbReference type="PANTHER" id="PTHR33048:SF15">
    <property type="entry name" value="INTEGRAL MEMBRANE PROTEIN"/>
    <property type="match status" value="1"/>
</dbReference>
<keyword evidence="2 7" id="KW-0812">Transmembrane</keyword>
<keyword evidence="3 7" id="KW-1133">Transmembrane helix</keyword>
<proteinExistence type="inferred from homology"/>
<protein>
    <recommendedName>
        <fullName evidence="8">Rhodopsin domain-containing protein</fullName>
    </recommendedName>
</protein>
<sequence length="515" mass="56844">MNNISLLYYSGVCPVQIRNSNLEDKNPEIEREIFSRSVPGFVEVSPLRPGAAKSGTSSKLSKGTLRRGLWIQHRISSRTTRYSRRNNIRFNADMTDADATILALEGFPLVIFAVSIVCLSLSTITIAIRTYVRLDEGVFGWDDGLIVFGLMVFALDVSLGCHGTRVGLGSHNSRLNAYFSVEGTKYLMLWMMFYVMGLAIIKSSICVTLLRIASAQKVYRLFVWGLLTLTICTFLVTIIGILLLCRPVAANWDTSLLAEGKGTCSGMSTMIALSYTSTACTILTDLACAVFPGVMLYRTQMPLRRKIQVGLLLSFASVASISTMIRAPYIEHYHNPTDNLLYYTGYIVLLSNIETAIGCIASSIPTFGRFLRRNQPKDSFRSTPNGPKDLVTFGSAPISGRQNSKARAFRNPTDTGITFATVHAHGDGDWSRLHDADSEHNAELRAVDGIRTDYTYQVELSKSPKHSRSESLTRLAHEGSSSESETREGWIDRAAETKAGLISILKVDAYHLARA</sequence>
<evidence type="ECO:0000256" key="1">
    <source>
        <dbReference type="ARBA" id="ARBA00004141"/>
    </source>
</evidence>
<evidence type="ECO:0000256" key="2">
    <source>
        <dbReference type="ARBA" id="ARBA00022692"/>
    </source>
</evidence>
<dbReference type="InterPro" id="IPR052337">
    <property type="entry name" value="SAT4-like"/>
</dbReference>
<dbReference type="Pfam" id="PF20684">
    <property type="entry name" value="Fung_rhodopsin"/>
    <property type="match status" value="1"/>
</dbReference>
<evidence type="ECO:0000256" key="7">
    <source>
        <dbReference type="SAM" id="Phobius"/>
    </source>
</evidence>
<feature type="transmembrane region" description="Helical" evidence="7">
    <location>
        <begin position="309"/>
        <end position="329"/>
    </location>
</feature>
<evidence type="ECO:0000313" key="9">
    <source>
        <dbReference type="EMBL" id="KAA8566631.1"/>
    </source>
</evidence>
<evidence type="ECO:0000256" key="3">
    <source>
        <dbReference type="ARBA" id="ARBA00022989"/>
    </source>
</evidence>
<evidence type="ECO:0000313" key="10">
    <source>
        <dbReference type="Proteomes" id="UP000322873"/>
    </source>
</evidence>
<comment type="subcellular location">
    <subcellularLocation>
        <location evidence="1">Membrane</location>
        <topology evidence="1">Multi-pass membrane protein</topology>
    </subcellularLocation>
</comment>
<dbReference type="VEuPathDB" id="FungiDB:MFRU_072g00130"/>
<evidence type="ECO:0000256" key="6">
    <source>
        <dbReference type="SAM" id="MobiDB-lite"/>
    </source>
</evidence>
<keyword evidence="10" id="KW-1185">Reference proteome</keyword>
<name>A0A5M9JBJ8_MONFR</name>
<feature type="region of interest" description="Disordered" evidence="6">
    <location>
        <begin position="461"/>
        <end position="489"/>
    </location>
</feature>
<feature type="transmembrane region" description="Helical" evidence="7">
    <location>
        <begin position="341"/>
        <end position="364"/>
    </location>
</feature>
<dbReference type="Proteomes" id="UP000322873">
    <property type="component" value="Unassembled WGS sequence"/>
</dbReference>
<dbReference type="GO" id="GO:0016020">
    <property type="term" value="C:membrane"/>
    <property type="evidence" value="ECO:0007669"/>
    <property type="project" value="UniProtKB-SubCell"/>
</dbReference>
<feature type="domain" description="Rhodopsin" evidence="8">
    <location>
        <begin position="129"/>
        <end position="372"/>
    </location>
</feature>
<dbReference type="InterPro" id="IPR049326">
    <property type="entry name" value="Rhodopsin_dom_fungi"/>
</dbReference>
<evidence type="ECO:0000256" key="5">
    <source>
        <dbReference type="ARBA" id="ARBA00038359"/>
    </source>
</evidence>
<feature type="transmembrane region" description="Helical" evidence="7">
    <location>
        <begin position="109"/>
        <end position="132"/>
    </location>
</feature>
<feature type="transmembrane region" description="Helical" evidence="7">
    <location>
        <begin position="144"/>
        <end position="168"/>
    </location>
</feature>
<feature type="transmembrane region" description="Helical" evidence="7">
    <location>
        <begin position="188"/>
        <end position="210"/>
    </location>
</feature>
<comment type="caution">
    <text evidence="9">The sequence shown here is derived from an EMBL/GenBank/DDBJ whole genome shotgun (WGS) entry which is preliminary data.</text>
</comment>
<dbReference type="PANTHER" id="PTHR33048">
    <property type="entry name" value="PTH11-LIKE INTEGRAL MEMBRANE PROTEIN (AFU_ORTHOLOGUE AFUA_5G11245)"/>
    <property type="match status" value="1"/>
</dbReference>
<evidence type="ECO:0000259" key="8">
    <source>
        <dbReference type="Pfam" id="PF20684"/>
    </source>
</evidence>
<comment type="similarity">
    <text evidence="5">Belongs to the SAT4 family.</text>
</comment>
<feature type="transmembrane region" description="Helical" evidence="7">
    <location>
        <begin position="269"/>
        <end position="297"/>
    </location>
</feature>
<dbReference type="AlphaFoldDB" id="A0A5M9JBJ8"/>
<evidence type="ECO:0000256" key="4">
    <source>
        <dbReference type="ARBA" id="ARBA00023136"/>
    </source>
</evidence>
<organism evidence="9 10">
    <name type="scientific">Monilinia fructicola</name>
    <name type="common">Brown rot fungus</name>
    <name type="synonym">Ciboria fructicola</name>
    <dbReference type="NCBI Taxonomy" id="38448"/>
    <lineage>
        <taxon>Eukaryota</taxon>
        <taxon>Fungi</taxon>
        <taxon>Dikarya</taxon>
        <taxon>Ascomycota</taxon>
        <taxon>Pezizomycotina</taxon>
        <taxon>Leotiomycetes</taxon>
        <taxon>Helotiales</taxon>
        <taxon>Sclerotiniaceae</taxon>
        <taxon>Monilinia</taxon>
    </lineage>
</organism>
<feature type="transmembrane region" description="Helical" evidence="7">
    <location>
        <begin position="222"/>
        <end position="249"/>
    </location>
</feature>
<dbReference type="EMBL" id="VICG01000012">
    <property type="protein sequence ID" value="KAA8566631.1"/>
    <property type="molecule type" value="Genomic_DNA"/>
</dbReference>
<gene>
    <name evidence="9" type="ORF">EYC84_009172</name>
</gene>
<keyword evidence="4 7" id="KW-0472">Membrane</keyword>
<accession>A0A5M9JBJ8</accession>
<reference evidence="9 10" key="1">
    <citation type="submission" date="2019-06" db="EMBL/GenBank/DDBJ databases">
        <title>Genome Sequence of the Brown Rot Fungal Pathogen Monilinia fructicola.</title>
        <authorList>
            <person name="De Miccolis Angelini R.M."/>
            <person name="Landi L."/>
            <person name="Abate D."/>
            <person name="Pollastro S."/>
            <person name="Romanazzi G."/>
            <person name="Faretra F."/>
        </authorList>
    </citation>
    <scope>NUCLEOTIDE SEQUENCE [LARGE SCALE GENOMIC DNA]</scope>
    <source>
        <strain evidence="9 10">Mfrc123</strain>
    </source>
</reference>
<feature type="compositionally biased region" description="Basic and acidic residues" evidence="6">
    <location>
        <begin position="467"/>
        <end position="477"/>
    </location>
</feature>